<reference evidence="13" key="1">
    <citation type="submission" date="2009-07" db="EMBL/GenBank/DDBJ databases">
        <authorList>
            <person name="Weinstock G."/>
            <person name="Sodergren E."/>
            <person name="Clifton S."/>
            <person name="Fulton L."/>
            <person name="Fulton B."/>
            <person name="Courtney L."/>
            <person name="Fronick C."/>
            <person name="Harrison M."/>
            <person name="Strong C."/>
            <person name="Farmer C."/>
            <person name="Delahaunty K."/>
            <person name="Markovic C."/>
            <person name="Hall O."/>
            <person name="Minx P."/>
            <person name="Tomlinson C."/>
            <person name="Mitreva M."/>
            <person name="Nelson J."/>
            <person name="Hou S."/>
            <person name="Wollam A."/>
            <person name="Pepin K.H."/>
            <person name="Johnson M."/>
            <person name="Bhonagiri V."/>
            <person name="Nash W.E."/>
            <person name="Warren W."/>
            <person name="Chinwalla A."/>
            <person name="Mardis E.R."/>
            <person name="Wilson R.K."/>
        </authorList>
    </citation>
    <scope>NUCLEOTIDE SEQUENCE [LARGE SCALE GENOMIC DNA]</scope>
    <source>
        <strain evidence="13">DSM 14469</strain>
    </source>
</reference>
<dbReference type="SMART" id="SM00387">
    <property type="entry name" value="HATPase_c"/>
    <property type="match status" value="1"/>
</dbReference>
<dbReference type="PROSITE" id="PS50109">
    <property type="entry name" value="HIS_KIN"/>
    <property type="match status" value="1"/>
</dbReference>
<keyword evidence="7 13" id="KW-0418">Kinase</keyword>
<dbReference type="Gene3D" id="3.30.565.10">
    <property type="entry name" value="Histidine kinase-like ATPase, C-terminal domain"/>
    <property type="match status" value="1"/>
</dbReference>
<dbReference type="InterPro" id="IPR003594">
    <property type="entry name" value="HATPase_dom"/>
</dbReference>
<sequence length="330" mass="38095">MWSKYLIGYLKRIYKVLLWFLLLTGCFCLVYFLYDLPVSAALYAALLSVACGLLFLIFDFLRYVSHCRKIEFMLSQELPVPEDFPLPFDYLEEEYQALIRKIYRNRIDEQERSAIQYADLIDYYTLWVHQIKTPISAMNLLLQTEESPHAGEMSLELFKIEQYTEMVLQYLRLGSTANDFVLQTYDLDDMIRQALRKYARMFIGRKLSVNFSETHQKVLTDEKWMVFVIEQLLSNALKYTNAGTISIYGAEGGQGFVIEDTGIGISAEDLPRIFEKGYTGFNGRRDKKATGLGLYLCKQILDKLGHRIEVASVPGTGTKMTVIFPNLSKL</sequence>
<dbReference type="InterPro" id="IPR050351">
    <property type="entry name" value="BphY/WalK/GraS-like"/>
</dbReference>
<comment type="caution">
    <text evidence="13">The sequence shown here is derived from an EMBL/GenBank/DDBJ whole genome shotgun (WGS) entry which is preliminary data.</text>
</comment>
<feature type="transmembrane region" description="Helical" evidence="11">
    <location>
        <begin position="40"/>
        <end position="61"/>
    </location>
</feature>
<feature type="domain" description="Histidine kinase" evidence="12">
    <location>
        <begin position="126"/>
        <end position="328"/>
    </location>
</feature>
<proteinExistence type="predicted"/>
<dbReference type="Proteomes" id="UP000005561">
    <property type="component" value="Unassembled WGS sequence"/>
</dbReference>
<keyword evidence="9" id="KW-0902">Two-component regulatory system</keyword>
<dbReference type="SUPFAM" id="SSF55874">
    <property type="entry name" value="ATPase domain of HSP90 chaperone/DNA topoisomerase II/histidine kinase"/>
    <property type="match status" value="1"/>
</dbReference>
<dbReference type="PANTHER" id="PTHR45453:SF2">
    <property type="entry name" value="HISTIDINE KINASE"/>
    <property type="match status" value="1"/>
</dbReference>
<gene>
    <name evidence="13" type="ORF">BRYFOR_06320</name>
</gene>
<evidence type="ECO:0000256" key="3">
    <source>
        <dbReference type="ARBA" id="ARBA00012438"/>
    </source>
</evidence>
<evidence type="ECO:0000256" key="9">
    <source>
        <dbReference type="ARBA" id="ARBA00023012"/>
    </source>
</evidence>
<evidence type="ECO:0000256" key="2">
    <source>
        <dbReference type="ARBA" id="ARBA00004651"/>
    </source>
</evidence>
<dbReference type="GO" id="GO:0004721">
    <property type="term" value="F:phosphoprotein phosphatase activity"/>
    <property type="evidence" value="ECO:0007669"/>
    <property type="project" value="TreeGrafter"/>
</dbReference>
<evidence type="ECO:0000256" key="5">
    <source>
        <dbReference type="ARBA" id="ARBA00022679"/>
    </source>
</evidence>
<keyword evidence="8 11" id="KW-1133">Transmembrane helix</keyword>
<dbReference type="InterPro" id="IPR036890">
    <property type="entry name" value="HATPase_C_sf"/>
</dbReference>
<evidence type="ECO:0000256" key="11">
    <source>
        <dbReference type="SAM" id="Phobius"/>
    </source>
</evidence>
<evidence type="ECO:0000256" key="4">
    <source>
        <dbReference type="ARBA" id="ARBA00022475"/>
    </source>
</evidence>
<evidence type="ECO:0000313" key="13">
    <source>
        <dbReference type="EMBL" id="EET61637.1"/>
    </source>
</evidence>
<dbReference type="PRINTS" id="PR00344">
    <property type="entry name" value="BCTRLSENSOR"/>
</dbReference>
<dbReference type="Pfam" id="PF02518">
    <property type="entry name" value="HATPase_c"/>
    <property type="match status" value="1"/>
</dbReference>
<dbReference type="AlphaFoldDB" id="C6LCH3"/>
<dbReference type="EC" id="2.7.13.3" evidence="3"/>
<dbReference type="GO" id="GO:0005886">
    <property type="term" value="C:plasma membrane"/>
    <property type="evidence" value="ECO:0007669"/>
    <property type="project" value="UniProtKB-SubCell"/>
</dbReference>
<dbReference type="eggNOG" id="COG2205">
    <property type="taxonomic scope" value="Bacteria"/>
</dbReference>
<evidence type="ECO:0000313" key="14">
    <source>
        <dbReference type="Proteomes" id="UP000005561"/>
    </source>
</evidence>
<dbReference type="PANTHER" id="PTHR45453">
    <property type="entry name" value="PHOSPHATE REGULON SENSOR PROTEIN PHOR"/>
    <property type="match status" value="1"/>
</dbReference>
<protein>
    <recommendedName>
        <fullName evidence="3">histidine kinase</fullName>
        <ecNumber evidence="3">2.7.13.3</ecNumber>
    </recommendedName>
</protein>
<organism evidence="13 14">
    <name type="scientific">Marvinbryantia formatexigens DSM 14469</name>
    <dbReference type="NCBI Taxonomy" id="478749"/>
    <lineage>
        <taxon>Bacteria</taxon>
        <taxon>Bacillati</taxon>
        <taxon>Bacillota</taxon>
        <taxon>Clostridia</taxon>
        <taxon>Lachnospirales</taxon>
        <taxon>Lachnospiraceae</taxon>
        <taxon>Marvinbryantia</taxon>
    </lineage>
</organism>
<dbReference type="GO" id="GO:0000155">
    <property type="term" value="F:phosphorelay sensor kinase activity"/>
    <property type="evidence" value="ECO:0007669"/>
    <property type="project" value="TreeGrafter"/>
</dbReference>
<evidence type="ECO:0000259" key="12">
    <source>
        <dbReference type="PROSITE" id="PS50109"/>
    </source>
</evidence>
<comment type="catalytic activity">
    <reaction evidence="1">
        <text>ATP + protein L-histidine = ADP + protein N-phospho-L-histidine.</text>
        <dbReference type="EC" id="2.7.13.3"/>
    </reaction>
</comment>
<dbReference type="GO" id="GO:0016036">
    <property type="term" value="P:cellular response to phosphate starvation"/>
    <property type="evidence" value="ECO:0007669"/>
    <property type="project" value="TreeGrafter"/>
</dbReference>
<keyword evidence="14" id="KW-1185">Reference proteome</keyword>
<keyword evidence="6 11" id="KW-0812">Transmembrane</keyword>
<accession>C6LCH3</accession>
<comment type="subcellular location">
    <subcellularLocation>
        <location evidence="2">Cell membrane</location>
        <topology evidence="2">Multi-pass membrane protein</topology>
    </subcellularLocation>
</comment>
<dbReference type="RefSeq" id="WP_006861115.1">
    <property type="nucleotide sequence ID" value="NZ_ACCL02000005.1"/>
</dbReference>
<keyword evidence="4" id="KW-1003">Cell membrane</keyword>
<evidence type="ECO:0000256" key="8">
    <source>
        <dbReference type="ARBA" id="ARBA00022989"/>
    </source>
</evidence>
<dbReference type="EMBL" id="ACCL02000005">
    <property type="protein sequence ID" value="EET61637.1"/>
    <property type="molecule type" value="Genomic_DNA"/>
</dbReference>
<dbReference type="PROSITE" id="PS51257">
    <property type="entry name" value="PROKAR_LIPOPROTEIN"/>
    <property type="match status" value="1"/>
</dbReference>
<name>C6LCH3_9FIRM</name>
<dbReference type="InterPro" id="IPR005467">
    <property type="entry name" value="His_kinase_dom"/>
</dbReference>
<evidence type="ECO:0000256" key="6">
    <source>
        <dbReference type="ARBA" id="ARBA00022692"/>
    </source>
</evidence>
<keyword evidence="5" id="KW-0808">Transferase</keyword>
<feature type="transmembrane region" description="Helical" evidence="11">
    <location>
        <begin position="12"/>
        <end position="34"/>
    </location>
</feature>
<dbReference type="STRING" id="168384.SAMN05660368_00134"/>
<evidence type="ECO:0000256" key="10">
    <source>
        <dbReference type="ARBA" id="ARBA00023136"/>
    </source>
</evidence>
<keyword evidence="10 11" id="KW-0472">Membrane</keyword>
<evidence type="ECO:0000256" key="7">
    <source>
        <dbReference type="ARBA" id="ARBA00022777"/>
    </source>
</evidence>
<dbReference type="InterPro" id="IPR004358">
    <property type="entry name" value="Sig_transdc_His_kin-like_C"/>
</dbReference>
<evidence type="ECO:0000256" key="1">
    <source>
        <dbReference type="ARBA" id="ARBA00000085"/>
    </source>
</evidence>